<proteinExistence type="predicted"/>
<dbReference type="AlphaFoldDB" id="A0A9D5A3X3"/>
<keyword evidence="2" id="KW-1185">Reference proteome</keyword>
<name>A0A9D5A3X3_PEA</name>
<dbReference type="EMBL" id="JAMSHJ010000007">
    <property type="protein sequence ID" value="KAI5392090.1"/>
    <property type="molecule type" value="Genomic_DNA"/>
</dbReference>
<evidence type="ECO:0000313" key="2">
    <source>
        <dbReference type="Proteomes" id="UP001058974"/>
    </source>
</evidence>
<organism evidence="1 2">
    <name type="scientific">Pisum sativum</name>
    <name type="common">Garden pea</name>
    <name type="synonym">Lathyrus oleraceus</name>
    <dbReference type="NCBI Taxonomy" id="3888"/>
    <lineage>
        <taxon>Eukaryota</taxon>
        <taxon>Viridiplantae</taxon>
        <taxon>Streptophyta</taxon>
        <taxon>Embryophyta</taxon>
        <taxon>Tracheophyta</taxon>
        <taxon>Spermatophyta</taxon>
        <taxon>Magnoliopsida</taxon>
        <taxon>eudicotyledons</taxon>
        <taxon>Gunneridae</taxon>
        <taxon>Pentapetalae</taxon>
        <taxon>rosids</taxon>
        <taxon>fabids</taxon>
        <taxon>Fabales</taxon>
        <taxon>Fabaceae</taxon>
        <taxon>Papilionoideae</taxon>
        <taxon>50 kb inversion clade</taxon>
        <taxon>NPAAA clade</taxon>
        <taxon>Hologalegina</taxon>
        <taxon>IRL clade</taxon>
        <taxon>Fabeae</taxon>
        <taxon>Lathyrus</taxon>
    </lineage>
</organism>
<dbReference type="Gramene" id="Psat07G0676100-T1">
    <property type="protein sequence ID" value="KAI5392090.1"/>
    <property type="gene ID" value="KIW84_076761"/>
</dbReference>
<sequence length="95" mass="10696">MKQVQHGVTGYQQSVTGYMQAIIGYPKPVTGYRLTRQSGLPQRLKDCDLFCDNELNDDGDFIHFALMAESELINTEEALSDPKWICAYERGAGIH</sequence>
<evidence type="ECO:0000313" key="1">
    <source>
        <dbReference type="EMBL" id="KAI5392090.1"/>
    </source>
</evidence>
<protein>
    <submittedName>
        <fullName evidence="1">Uncharacterized protein</fullName>
    </submittedName>
</protein>
<gene>
    <name evidence="1" type="ORF">KIW84_076761</name>
</gene>
<comment type="caution">
    <text evidence="1">The sequence shown here is derived from an EMBL/GenBank/DDBJ whole genome shotgun (WGS) entry which is preliminary data.</text>
</comment>
<accession>A0A9D5A3X3</accession>
<dbReference type="Proteomes" id="UP001058974">
    <property type="component" value="Chromosome 7"/>
</dbReference>
<reference evidence="1 2" key="1">
    <citation type="journal article" date="2022" name="Nat. Genet.">
        <title>Improved pea reference genome and pan-genome highlight genomic features and evolutionary characteristics.</title>
        <authorList>
            <person name="Yang T."/>
            <person name="Liu R."/>
            <person name="Luo Y."/>
            <person name="Hu S."/>
            <person name="Wang D."/>
            <person name="Wang C."/>
            <person name="Pandey M.K."/>
            <person name="Ge S."/>
            <person name="Xu Q."/>
            <person name="Li N."/>
            <person name="Li G."/>
            <person name="Huang Y."/>
            <person name="Saxena R.K."/>
            <person name="Ji Y."/>
            <person name="Li M."/>
            <person name="Yan X."/>
            <person name="He Y."/>
            <person name="Liu Y."/>
            <person name="Wang X."/>
            <person name="Xiang C."/>
            <person name="Varshney R.K."/>
            <person name="Ding H."/>
            <person name="Gao S."/>
            <person name="Zong X."/>
        </authorList>
    </citation>
    <scope>NUCLEOTIDE SEQUENCE [LARGE SCALE GENOMIC DNA]</scope>
    <source>
        <strain evidence="1 2">cv. Zhongwan 6</strain>
    </source>
</reference>